<dbReference type="RefSeq" id="XP_060375009.1">
    <property type="nucleotide sequence ID" value="XM_060530441.1"/>
</dbReference>
<proteinExistence type="predicted"/>
<sequence length="549" mass="62029">MPRFASNADCQCDLQRCRHCVGATRDEISRTLLRISQKDVNDSRNRFIPRRWLISEINYNDVLRWLSTCLPSSMDVTSLEDIASQISPVGESCSRCGSSLCTGLRIIFACLVLLGRESYIVPIQRSQHNICDSTWPLDGSTAESPAASDLLKILTSLEGNEEELFIHLQWQMRSPYFPSLMPTSPDFGHFIIHDQVSLPWTTTEEEEGKMGGKLSSVHKIGIHADHCEFQEAEGKSFALKILERGKVLTAAENEFKNEMAANQRATHPRITPLLAAFKHRNKFYLLFPWANGGNLQRLWKAYDPYPGLGGVVASWFSLKWMADQCYNIADALSTVHGHPSNEGGVSVQAQLHHDIKPENILCFDDFSNGNATFTLKLTDFGLSLPADSQSTFRPKQIAETKSYRPPERDIEDSTVGQKWDIWCLGCLYLDFITWAIFGWSGVQEFEEARLEADETETGGYVIEEDVFFVKERVTRRSWCLGRAISSMVAKIKPAVISHMRDLRGHMEPGHALAELLDYIEQKMLVIDSCGRDSSSEVRDFLQVWMNSIS</sequence>
<keyword evidence="2" id="KW-0418">Kinase</keyword>
<dbReference type="InterPro" id="IPR011009">
    <property type="entry name" value="Kinase-like_dom_sf"/>
</dbReference>
<dbReference type="GeneID" id="85414679"/>
<keyword evidence="3" id="KW-1185">Reference proteome</keyword>
<dbReference type="Gene3D" id="3.30.200.20">
    <property type="entry name" value="Phosphorylase Kinase, domain 1"/>
    <property type="match status" value="1"/>
</dbReference>
<dbReference type="PANTHER" id="PTHR24359:SF37">
    <property type="entry name" value="PROTEIN KINASE DOMAIN-CONTAINING PROTEIN"/>
    <property type="match status" value="1"/>
</dbReference>
<dbReference type="PROSITE" id="PS50011">
    <property type="entry name" value="PROTEIN_KINASE_DOM"/>
    <property type="match status" value="1"/>
</dbReference>
<keyword evidence="2" id="KW-0808">Transferase</keyword>
<dbReference type="GO" id="GO:0016301">
    <property type="term" value="F:kinase activity"/>
    <property type="evidence" value="ECO:0007669"/>
    <property type="project" value="UniProtKB-KW"/>
</dbReference>
<accession>A0ABQ9QPF1</accession>
<dbReference type="Pfam" id="PF00069">
    <property type="entry name" value="Pkinase"/>
    <property type="match status" value="1"/>
</dbReference>
<evidence type="ECO:0000313" key="2">
    <source>
        <dbReference type="EMBL" id="KAK1480393.1"/>
    </source>
</evidence>
<comment type="caution">
    <text evidence="2">The sequence shown here is derived from an EMBL/GenBank/DDBJ whole genome shotgun (WGS) entry which is preliminary data.</text>
</comment>
<dbReference type="Proteomes" id="UP001227543">
    <property type="component" value="Unassembled WGS sequence"/>
</dbReference>
<gene>
    <name evidence="2" type="ORF">CTAM01_14440</name>
</gene>
<dbReference type="EMBL" id="MLFU01000122">
    <property type="protein sequence ID" value="KAK1480393.1"/>
    <property type="molecule type" value="Genomic_DNA"/>
</dbReference>
<feature type="domain" description="Protein kinase" evidence="1">
    <location>
        <begin position="203"/>
        <end position="545"/>
    </location>
</feature>
<dbReference type="SMART" id="SM00220">
    <property type="entry name" value="S_TKc"/>
    <property type="match status" value="1"/>
</dbReference>
<evidence type="ECO:0000313" key="3">
    <source>
        <dbReference type="Proteomes" id="UP001227543"/>
    </source>
</evidence>
<evidence type="ECO:0000259" key="1">
    <source>
        <dbReference type="PROSITE" id="PS50011"/>
    </source>
</evidence>
<protein>
    <submittedName>
        <fullName evidence="2">Protein kinase</fullName>
    </submittedName>
</protein>
<reference evidence="2 3" key="1">
    <citation type="submission" date="2016-10" db="EMBL/GenBank/DDBJ databases">
        <title>The genome sequence of Colletotrichum fioriniae PJ7.</title>
        <authorList>
            <person name="Baroncelli R."/>
        </authorList>
    </citation>
    <scope>NUCLEOTIDE SEQUENCE [LARGE SCALE GENOMIC DNA]</scope>
    <source>
        <strain evidence="2 3">Tom-12</strain>
    </source>
</reference>
<dbReference type="CDD" id="cd00180">
    <property type="entry name" value="PKc"/>
    <property type="match status" value="1"/>
</dbReference>
<dbReference type="SUPFAM" id="SSF56112">
    <property type="entry name" value="Protein kinase-like (PK-like)"/>
    <property type="match status" value="1"/>
</dbReference>
<dbReference type="Gene3D" id="1.10.510.10">
    <property type="entry name" value="Transferase(Phosphotransferase) domain 1"/>
    <property type="match status" value="1"/>
</dbReference>
<organism evidence="2 3">
    <name type="scientific">Colletotrichum tamarilloi</name>
    <dbReference type="NCBI Taxonomy" id="1209934"/>
    <lineage>
        <taxon>Eukaryota</taxon>
        <taxon>Fungi</taxon>
        <taxon>Dikarya</taxon>
        <taxon>Ascomycota</taxon>
        <taxon>Pezizomycotina</taxon>
        <taxon>Sordariomycetes</taxon>
        <taxon>Hypocreomycetidae</taxon>
        <taxon>Glomerellales</taxon>
        <taxon>Glomerellaceae</taxon>
        <taxon>Colletotrichum</taxon>
        <taxon>Colletotrichum acutatum species complex</taxon>
    </lineage>
</organism>
<name>A0ABQ9QPF1_9PEZI</name>
<dbReference type="PANTHER" id="PTHR24359">
    <property type="entry name" value="SERINE/THREONINE-PROTEIN KINASE SBK1"/>
    <property type="match status" value="1"/>
</dbReference>
<dbReference type="InterPro" id="IPR000719">
    <property type="entry name" value="Prot_kinase_dom"/>
</dbReference>